<name>A0A8J3FBA8_9ACTN</name>
<sequence>MAEPTRPPQPDNEEARLARLRSLDVLDTPPEEEFDQIVALAARVCGTPMSLVSLVDAERQWFKAKLGLDMQETSRDLSFCAYAILGRDLMVVPDLTRDARFAGNPAVTDEHGIRFYAGAPLVTSDGFPLGTLCVVDAQPRRLSVDQMRALRALARQVTAQLELRHAAGRISAVSHHQQEVDQRLDEVVHLVRAHLRGPLADVRAYLDLLAAGIAPDPDLTARAAGVVRANAGELRALVDTVLAVVGGDGAGLRLRMVDLTRLTARAVEAVRPIAGMKGIGILHPDGPELPILADPVRLEQALAHLLFAAVKFTPEHGRVRVTTEGEPAPGLRLDDLEAPGGAHPHLFEHLYRGAIATPAPGQPDAGLAVTKQILDVHHATLALTDRPGEGTSLHLVFPPHLLATPPPVAVAAPGSIA</sequence>
<dbReference type="Pfam" id="PF02518">
    <property type="entry name" value="HATPase_c"/>
    <property type="match status" value="1"/>
</dbReference>
<dbReference type="GO" id="GO:0016301">
    <property type="term" value="F:kinase activity"/>
    <property type="evidence" value="ECO:0007669"/>
    <property type="project" value="UniProtKB-KW"/>
</dbReference>
<dbReference type="InterPro" id="IPR003018">
    <property type="entry name" value="GAF"/>
</dbReference>
<dbReference type="PROSITE" id="PS50109">
    <property type="entry name" value="HIS_KIN"/>
    <property type="match status" value="1"/>
</dbReference>
<dbReference type="SMART" id="SM00387">
    <property type="entry name" value="HATPase_c"/>
    <property type="match status" value="1"/>
</dbReference>
<proteinExistence type="predicted"/>
<keyword evidence="4" id="KW-1185">Reference proteome</keyword>
<dbReference type="Gene3D" id="3.30.565.10">
    <property type="entry name" value="Histidine kinase-like ATPase, C-terminal domain"/>
    <property type="match status" value="1"/>
</dbReference>
<dbReference type="AlphaFoldDB" id="A0A8J3FBA8"/>
<dbReference type="Proteomes" id="UP000649739">
    <property type="component" value="Unassembled WGS sequence"/>
</dbReference>
<evidence type="ECO:0000256" key="1">
    <source>
        <dbReference type="ARBA" id="ARBA00022777"/>
    </source>
</evidence>
<comment type="caution">
    <text evidence="3">The sequence shown here is derived from an EMBL/GenBank/DDBJ whole genome shotgun (WGS) entry which is preliminary data.</text>
</comment>
<evidence type="ECO:0000259" key="2">
    <source>
        <dbReference type="PROSITE" id="PS50109"/>
    </source>
</evidence>
<dbReference type="EMBL" id="BMQB01000007">
    <property type="protein sequence ID" value="GGK01018.1"/>
    <property type="molecule type" value="Genomic_DNA"/>
</dbReference>
<dbReference type="SUPFAM" id="SSF55874">
    <property type="entry name" value="ATPase domain of HSP90 chaperone/DNA topoisomerase II/histidine kinase"/>
    <property type="match status" value="1"/>
</dbReference>
<evidence type="ECO:0000313" key="3">
    <source>
        <dbReference type="EMBL" id="GGK01018.1"/>
    </source>
</evidence>
<dbReference type="InterPro" id="IPR029016">
    <property type="entry name" value="GAF-like_dom_sf"/>
</dbReference>
<dbReference type="SUPFAM" id="SSF55781">
    <property type="entry name" value="GAF domain-like"/>
    <property type="match status" value="1"/>
</dbReference>
<dbReference type="Gene3D" id="3.30.450.40">
    <property type="match status" value="1"/>
</dbReference>
<dbReference type="PANTHER" id="PTHR43102">
    <property type="entry name" value="SLR1143 PROTEIN"/>
    <property type="match status" value="1"/>
</dbReference>
<dbReference type="InterPro" id="IPR036890">
    <property type="entry name" value="HATPase_C_sf"/>
</dbReference>
<reference evidence="3" key="2">
    <citation type="submission" date="2020-09" db="EMBL/GenBank/DDBJ databases">
        <authorList>
            <person name="Sun Q."/>
            <person name="Ohkuma M."/>
        </authorList>
    </citation>
    <scope>NUCLEOTIDE SEQUENCE</scope>
    <source>
        <strain evidence="3">JCM 3090</strain>
    </source>
</reference>
<dbReference type="RefSeq" id="WP_189171126.1">
    <property type="nucleotide sequence ID" value="NZ_BMQB01000007.1"/>
</dbReference>
<dbReference type="Pfam" id="PF01590">
    <property type="entry name" value="GAF"/>
    <property type="match status" value="1"/>
</dbReference>
<feature type="domain" description="Histidine kinase" evidence="2">
    <location>
        <begin position="190"/>
        <end position="401"/>
    </location>
</feature>
<keyword evidence="1 3" id="KW-0418">Kinase</keyword>
<dbReference type="SMART" id="SM00065">
    <property type="entry name" value="GAF"/>
    <property type="match status" value="1"/>
</dbReference>
<reference evidence="3" key="1">
    <citation type="journal article" date="2014" name="Int. J. Syst. Evol. Microbiol.">
        <title>Complete genome sequence of Corynebacterium casei LMG S-19264T (=DSM 44701T), isolated from a smear-ripened cheese.</title>
        <authorList>
            <consortium name="US DOE Joint Genome Institute (JGI-PGF)"/>
            <person name="Walter F."/>
            <person name="Albersmeier A."/>
            <person name="Kalinowski J."/>
            <person name="Ruckert C."/>
        </authorList>
    </citation>
    <scope>NUCLEOTIDE SEQUENCE</scope>
    <source>
        <strain evidence="3">JCM 3090</strain>
    </source>
</reference>
<gene>
    <name evidence="3" type="ORF">GCM10010123_33800</name>
</gene>
<dbReference type="InterPro" id="IPR005467">
    <property type="entry name" value="His_kinase_dom"/>
</dbReference>
<organism evidence="3 4">
    <name type="scientific">Pilimelia anulata</name>
    <dbReference type="NCBI Taxonomy" id="53371"/>
    <lineage>
        <taxon>Bacteria</taxon>
        <taxon>Bacillati</taxon>
        <taxon>Actinomycetota</taxon>
        <taxon>Actinomycetes</taxon>
        <taxon>Micromonosporales</taxon>
        <taxon>Micromonosporaceae</taxon>
        <taxon>Pilimelia</taxon>
    </lineage>
</organism>
<evidence type="ECO:0000313" key="4">
    <source>
        <dbReference type="Proteomes" id="UP000649739"/>
    </source>
</evidence>
<accession>A0A8J3FBA8</accession>
<dbReference type="InterPro" id="IPR003594">
    <property type="entry name" value="HATPase_dom"/>
</dbReference>
<protein>
    <submittedName>
        <fullName evidence="3">Sensor histidine kinase</fullName>
    </submittedName>
</protein>
<keyword evidence="1 3" id="KW-0808">Transferase</keyword>
<dbReference type="PANTHER" id="PTHR43102:SF2">
    <property type="entry name" value="GAF DOMAIN-CONTAINING PROTEIN"/>
    <property type="match status" value="1"/>
</dbReference>